<gene>
    <name evidence="2" type="ORF">MBP_81C12.20</name>
</gene>
<name>Q1EP66_MUSBA</name>
<sequence length="196" mass="21495">MAEEASYKGNEQATYHWRGRRAPRPPTRSSVSVLERARAETSKLRPRIPLSKASTLCRALSFSSSAKSPCKRHQGSAGGAEAAEGIIGGEANGADDGDEGLESGAAELGSEGGHEALEPTFIGAPAIAANGTSLEKVRWAWRKPLRGRREPAVMRTSEQSGTNMRLQHLQFRRLSYMLHKQAYKLRYKRMNTKLFA</sequence>
<dbReference type="AlphaFoldDB" id="Q1EP66"/>
<protein>
    <submittedName>
        <fullName evidence="2">Uncharacterized protein</fullName>
    </submittedName>
</protein>
<feature type="region of interest" description="Disordered" evidence="1">
    <location>
        <begin position="1"/>
        <end position="40"/>
    </location>
</feature>
<evidence type="ECO:0000256" key="1">
    <source>
        <dbReference type="SAM" id="MobiDB-lite"/>
    </source>
</evidence>
<accession>Q1EP66</accession>
<proteinExistence type="predicted"/>
<evidence type="ECO:0000313" key="2">
    <source>
        <dbReference type="EMBL" id="ABF70091.1"/>
    </source>
</evidence>
<dbReference type="EMBL" id="AC186754">
    <property type="protein sequence ID" value="ABF70091.1"/>
    <property type="molecule type" value="Genomic_DNA"/>
</dbReference>
<organism evidence="2">
    <name type="scientific">Musa balbisiana</name>
    <name type="common">Banana</name>
    <dbReference type="NCBI Taxonomy" id="52838"/>
    <lineage>
        <taxon>Eukaryota</taxon>
        <taxon>Viridiplantae</taxon>
        <taxon>Streptophyta</taxon>
        <taxon>Embryophyta</taxon>
        <taxon>Tracheophyta</taxon>
        <taxon>Spermatophyta</taxon>
        <taxon>Magnoliopsida</taxon>
        <taxon>Liliopsida</taxon>
        <taxon>Zingiberales</taxon>
        <taxon>Musaceae</taxon>
        <taxon>Musa</taxon>
    </lineage>
</organism>
<reference evidence="2" key="1">
    <citation type="submission" date="2006-06" db="EMBL/GenBank/DDBJ databases">
        <authorList>
            <person name="Town C.D."/>
            <person name="Ronning C.M."/>
            <person name="Cheung F."/>
            <person name="Haas B.J."/>
            <person name="Althoff R."/>
            <person name="Arbogast T."/>
            <person name="Hine E."/>
            <person name="Piffanelli P."/>
            <person name="Tallon L.J."/>
        </authorList>
    </citation>
    <scope>NUCLEOTIDE SEQUENCE</scope>
</reference>